<protein>
    <submittedName>
        <fullName evidence="1">Uncharacterized protein</fullName>
    </submittedName>
</protein>
<gene>
    <name evidence="1" type="ORF">NPIL_575201</name>
</gene>
<organism evidence="1 2">
    <name type="scientific">Nephila pilipes</name>
    <name type="common">Giant wood spider</name>
    <name type="synonym">Nephila maculata</name>
    <dbReference type="NCBI Taxonomy" id="299642"/>
    <lineage>
        <taxon>Eukaryota</taxon>
        <taxon>Metazoa</taxon>
        <taxon>Ecdysozoa</taxon>
        <taxon>Arthropoda</taxon>
        <taxon>Chelicerata</taxon>
        <taxon>Arachnida</taxon>
        <taxon>Araneae</taxon>
        <taxon>Araneomorphae</taxon>
        <taxon>Entelegynae</taxon>
        <taxon>Araneoidea</taxon>
        <taxon>Nephilidae</taxon>
        <taxon>Nephila</taxon>
    </lineage>
</organism>
<dbReference type="Proteomes" id="UP000887013">
    <property type="component" value="Unassembled WGS sequence"/>
</dbReference>
<name>A0A8X6QEW1_NEPPI</name>
<evidence type="ECO:0000313" key="1">
    <source>
        <dbReference type="EMBL" id="GFU18304.1"/>
    </source>
</evidence>
<accession>A0A8X6QEW1</accession>
<comment type="caution">
    <text evidence="1">The sequence shown here is derived from an EMBL/GenBank/DDBJ whole genome shotgun (WGS) entry which is preliminary data.</text>
</comment>
<proteinExistence type="predicted"/>
<sequence length="88" mass="10433">MAIRTSMWVLRRNFECLQCQQYAKSPISLSISMFLPRRCWSFELMWMGLEDGLTQDHPAVARYRCGSMKWSFAMFSSEYLFSSCLRLI</sequence>
<dbReference type="AlphaFoldDB" id="A0A8X6QEW1"/>
<dbReference type="EMBL" id="BMAW01080158">
    <property type="protein sequence ID" value="GFU18304.1"/>
    <property type="molecule type" value="Genomic_DNA"/>
</dbReference>
<evidence type="ECO:0000313" key="2">
    <source>
        <dbReference type="Proteomes" id="UP000887013"/>
    </source>
</evidence>
<reference evidence="1" key="1">
    <citation type="submission" date="2020-08" db="EMBL/GenBank/DDBJ databases">
        <title>Multicomponent nature underlies the extraordinary mechanical properties of spider dragline silk.</title>
        <authorList>
            <person name="Kono N."/>
            <person name="Nakamura H."/>
            <person name="Mori M."/>
            <person name="Yoshida Y."/>
            <person name="Ohtoshi R."/>
            <person name="Malay A.D."/>
            <person name="Moran D.A.P."/>
            <person name="Tomita M."/>
            <person name="Numata K."/>
            <person name="Arakawa K."/>
        </authorList>
    </citation>
    <scope>NUCLEOTIDE SEQUENCE</scope>
</reference>
<keyword evidence="2" id="KW-1185">Reference proteome</keyword>